<dbReference type="InterPro" id="IPR026467">
    <property type="entry name" value="Ser/Gly_Cys_C_dom"/>
</dbReference>
<keyword evidence="2" id="KW-0472">Membrane</keyword>
<dbReference type="EMBL" id="BX294146">
    <property type="protein sequence ID" value="CAD75575.1"/>
    <property type="molecule type" value="Genomic_DNA"/>
</dbReference>
<feature type="transmembrane region" description="Helical" evidence="2">
    <location>
        <begin position="224"/>
        <end position="244"/>
    </location>
</feature>
<dbReference type="EnsemblBacteria" id="CAD75575">
    <property type="protein sequence ID" value="CAD75575"/>
    <property type="gene ID" value="RB7791"/>
</dbReference>
<dbReference type="OrthoDB" id="278697at2"/>
<proteinExistence type="predicted"/>
<gene>
    <name evidence="3" type="ordered locus">RB7791</name>
</gene>
<dbReference type="KEGG" id="rba:RB7791"/>
<evidence type="ECO:0008006" key="5">
    <source>
        <dbReference type="Google" id="ProtNLM"/>
    </source>
</evidence>
<accession>Q7UN44</accession>
<reference evidence="3 4" key="1">
    <citation type="journal article" date="2003" name="Proc. Natl. Acad. Sci. U.S.A.">
        <title>Complete genome sequence of the marine planctomycete Pirellula sp. strain 1.</title>
        <authorList>
            <person name="Gloeckner F.O."/>
            <person name="Kube M."/>
            <person name="Bauer M."/>
            <person name="Teeling H."/>
            <person name="Lombardot T."/>
            <person name="Ludwig W."/>
            <person name="Gade D."/>
            <person name="Beck A."/>
            <person name="Borzym K."/>
            <person name="Heitmann K."/>
            <person name="Rabus R."/>
            <person name="Schlesner H."/>
            <person name="Amann R."/>
            <person name="Reinhardt R."/>
        </authorList>
    </citation>
    <scope>NUCLEOTIDE SEQUENCE [LARGE SCALE GENOMIC DNA]</scope>
    <source>
        <strain evidence="4">DSM 10527 / NCIMB 13988 / SH1</strain>
    </source>
</reference>
<evidence type="ECO:0000313" key="3">
    <source>
        <dbReference type="EMBL" id="CAD75575.1"/>
    </source>
</evidence>
<evidence type="ECO:0000313" key="4">
    <source>
        <dbReference type="Proteomes" id="UP000001025"/>
    </source>
</evidence>
<dbReference type="STRING" id="243090.RB7791"/>
<dbReference type="eggNOG" id="COG4278">
    <property type="taxonomic scope" value="Bacteria"/>
</dbReference>
<evidence type="ECO:0000256" key="2">
    <source>
        <dbReference type="SAM" id="Phobius"/>
    </source>
</evidence>
<keyword evidence="4" id="KW-1185">Reference proteome</keyword>
<name>Q7UN44_RHOBA</name>
<organism evidence="3 4">
    <name type="scientific">Rhodopirellula baltica (strain DSM 10527 / NCIMB 13988 / SH1)</name>
    <dbReference type="NCBI Taxonomy" id="243090"/>
    <lineage>
        <taxon>Bacteria</taxon>
        <taxon>Pseudomonadati</taxon>
        <taxon>Planctomycetota</taxon>
        <taxon>Planctomycetia</taxon>
        <taxon>Pirellulales</taxon>
        <taxon>Pirellulaceae</taxon>
        <taxon>Rhodopirellula</taxon>
    </lineage>
</organism>
<feature type="transmembrane region" description="Helical" evidence="2">
    <location>
        <begin position="394"/>
        <end position="415"/>
    </location>
</feature>
<protein>
    <recommendedName>
        <fullName evidence="5">TIGR04222 domain-containing membrane protein</fullName>
    </recommendedName>
</protein>
<sequence>MGWVRALLCWRNSMMKTTHENVTNDALWQKISHFPIGGESADWTATPPAQGLSFSQRLARENDWSIQHARRCIDEYRRFLYLAATAGHSVTPSDAVDQVWHQHLVYTENYWVDLCQDVLPSPLHHGPTKGGSQERVRYQDQYEQTLASYERAFGSVPVEIWPPTEERFAQSISSRRIDRRKFWLIPKPNLTGKSLQGSHLAIAGLAATPFAALFPFNLDGPTFLALYGAAIVIGLVYLLVWFHITNGWSSNPSSPPKLGWGQLSILAGGKKRLLQTTLVALQKRGIVQCDQHGFTMLDRGALQAQHDDDPVAVSAMKVTTDYLASSNAPQSFQRLLVAIHSTATNAESQMRESGLLRSTEQRNRFRVGGFSVAGILLAVGGLRCLQGIQNDRPIGFLVLEMILATVGLAVAFHMAGHERLTSLGKSVQERSQRSYPETGLKSAQQTDGGDLDELPSLACWGPAVAAYVLTDPSELFTNDMLYGEEIQAAQKASSSTGWIDWSSSDGGSSFDFSGGGGDAGCGGGCGGCGGCGG</sequence>
<dbReference type="HOGENOM" id="CLU_509906_0_0_0"/>
<dbReference type="AlphaFoldDB" id="Q7UN44"/>
<keyword evidence="2" id="KW-1133">Transmembrane helix</keyword>
<dbReference type="NCBIfam" id="TIGR04222">
    <property type="entry name" value="near_uncomplex"/>
    <property type="match status" value="1"/>
</dbReference>
<feature type="transmembrane region" description="Helical" evidence="2">
    <location>
        <begin position="367"/>
        <end position="388"/>
    </location>
</feature>
<dbReference type="PATRIC" id="fig|243090.15.peg.3761"/>
<evidence type="ECO:0000256" key="1">
    <source>
        <dbReference type="SAM" id="MobiDB-lite"/>
    </source>
</evidence>
<keyword evidence="2" id="KW-0812">Transmembrane</keyword>
<dbReference type="Proteomes" id="UP000001025">
    <property type="component" value="Chromosome"/>
</dbReference>
<feature type="region of interest" description="Disordered" evidence="1">
    <location>
        <begin position="423"/>
        <end position="449"/>
    </location>
</feature>
<dbReference type="InParanoid" id="Q7UN44"/>